<feature type="domain" description="MoeA N-terminal and linker" evidence="3">
    <location>
        <begin position="14"/>
        <end position="159"/>
    </location>
</feature>
<dbReference type="UniPathway" id="UPA00344"/>
<dbReference type="Gene3D" id="3.40.980.10">
    <property type="entry name" value="MoaB/Mog-like domain"/>
    <property type="match status" value="2"/>
</dbReference>
<dbReference type="InterPro" id="IPR005111">
    <property type="entry name" value="MoeA_C_domain_IV"/>
</dbReference>
<reference evidence="5 6" key="1">
    <citation type="submission" date="2018-07" db="EMBL/GenBank/DDBJ databases">
        <authorList>
            <person name="Quirk P.G."/>
            <person name="Krulwich T.A."/>
        </authorList>
    </citation>
    <scope>NUCLEOTIDE SEQUENCE [LARGE SCALE GENOMIC DNA]</scope>
    <source>
        <strain evidence="5 6">CC-BB4</strain>
    </source>
</reference>
<dbReference type="InterPro" id="IPR038987">
    <property type="entry name" value="MoeA-like"/>
</dbReference>
<gene>
    <name evidence="5" type="ORF">DW352_21505</name>
</gene>
<comment type="similarity">
    <text evidence="2">Belongs to the MoeA family.</text>
</comment>
<dbReference type="OrthoDB" id="8435302at2"/>
<dbReference type="Gene3D" id="3.90.105.10">
    <property type="entry name" value="Molybdopterin biosynthesis moea protein, domain 2"/>
    <property type="match status" value="1"/>
</dbReference>
<dbReference type="GO" id="GO:0046872">
    <property type="term" value="F:metal ion binding"/>
    <property type="evidence" value="ECO:0007669"/>
    <property type="project" value="UniProtKB-UniRule"/>
</dbReference>
<keyword evidence="2" id="KW-0460">Magnesium</keyword>
<dbReference type="SUPFAM" id="SSF63867">
    <property type="entry name" value="MoeA C-terminal domain-like"/>
    <property type="match status" value="1"/>
</dbReference>
<comment type="cofactor">
    <cofactor evidence="2">
        <name>Mg(2+)</name>
        <dbReference type="ChEBI" id="CHEBI:18420"/>
    </cofactor>
</comment>
<dbReference type="PANTHER" id="PTHR10192:SF5">
    <property type="entry name" value="GEPHYRIN"/>
    <property type="match status" value="1"/>
</dbReference>
<evidence type="ECO:0000313" key="6">
    <source>
        <dbReference type="Proteomes" id="UP000254889"/>
    </source>
</evidence>
<dbReference type="InterPro" id="IPR036688">
    <property type="entry name" value="MoeA_C_domain_IV_sf"/>
</dbReference>
<dbReference type="InterPro" id="IPR005110">
    <property type="entry name" value="MoeA_linker/N"/>
</dbReference>
<dbReference type="GO" id="GO:0061599">
    <property type="term" value="F:molybdopterin molybdotransferase activity"/>
    <property type="evidence" value="ECO:0007669"/>
    <property type="project" value="UniProtKB-UniRule"/>
</dbReference>
<dbReference type="SUPFAM" id="SSF53218">
    <property type="entry name" value="Molybdenum cofactor biosynthesis proteins"/>
    <property type="match status" value="1"/>
</dbReference>
<dbReference type="AlphaFoldDB" id="A0A346A125"/>
<comment type="catalytic activity">
    <reaction evidence="2">
        <text>adenylyl-molybdopterin + molybdate = Mo-molybdopterin + AMP + H(+)</text>
        <dbReference type="Rhea" id="RHEA:35047"/>
        <dbReference type="ChEBI" id="CHEBI:15378"/>
        <dbReference type="ChEBI" id="CHEBI:36264"/>
        <dbReference type="ChEBI" id="CHEBI:62727"/>
        <dbReference type="ChEBI" id="CHEBI:71302"/>
        <dbReference type="ChEBI" id="CHEBI:456215"/>
    </reaction>
</comment>
<evidence type="ECO:0000256" key="2">
    <source>
        <dbReference type="RuleBase" id="RU365090"/>
    </source>
</evidence>
<dbReference type="Pfam" id="PF03454">
    <property type="entry name" value="MoeA_C"/>
    <property type="match status" value="1"/>
</dbReference>
<comment type="pathway">
    <text evidence="2">Cofactor biosynthesis; molybdopterin biosynthesis.</text>
</comment>
<protein>
    <recommendedName>
        <fullName evidence="2">Molybdopterin molybdenumtransferase</fullName>
        <ecNumber evidence="2">2.10.1.1</ecNumber>
    </recommendedName>
</protein>
<keyword evidence="2" id="KW-0808">Transferase</keyword>
<dbReference type="PANTHER" id="PTHR10192">
    <property type="entry name" value="MOLYBDOPTERIN BIOSYNTHESIS PROTEIN"/>
    <property type="match status" value="1"/>
</dbReference>
<dbReference type="Pfam" id="PF03453">
    <property type="entry name" value="MoeA_N"/>
    <property type="match status" value="1"/>
</dbReference>
<dbReference type="EMBL" id="CP031417">
    <property type="protein sequence ID" value="AXK82872.1"/>
    <property type="molecule type" value="Genomic_DNA"/>
</dbReference>
<keyword evidence="2" id="KW-0500">Molybdenum</keyword>
<evidence type="ECO:0000259" key="3">
    <source>
        <dbReference type="Pfam" id="PF03453"/>
    </source>
</evidence>
<keyword evidence="2" id="KW-0479">Metal-binding</keyword>
<dbReference type="EC" id="2.10.1.1" evidence="2"/>
<evidence type="ECO:0000259" key="4">
    <source>
        <dbReference type="Pfam" id="PF03454"/>
    </source>
</evidence>
<dbReference type="Gene3D" id="2.170.190.11">
    <property type="entry name" value="Molybdopterin biosynthesis moea protein, domain 3"/>
    <property type="match status" value="1"/>
</dbReference>
<dbReference type="Proteomes" id="UP000254889">
    <property type="component" value="Chromosome"/>
</dbReference>
<sequence length="371" mass="38002">MAALTTQVITRLTPLADVLSMIDAEVKAVTPRTLDIKAALGRVLAVDTTAPMRPSAPTALQDGWALRADETLGAGGYSPAALMRVPSRVDAGQAMPPGTDSVASLDAVRVVNGQAEALITINPGDGVLAAGGDSDPSIPLHRAGDHLRLTDLAAFGALGLSRVTVREPRVRVLPVRGNGIVSAAARVIASDIERLGGVARLDEGGRGLDVAIAADSADIIVGLGGTGTGRNDSSILTLTRDGRLAVHGLAVTPGETAALGYAGTQPVLLLPGRLDAALAVWLLVGRRILARLAGSHPRDDIATTAPLSRKVTSTIGMTELVPVRVVGGEAEPLGARYLPLSVLARADGWIQVPPDSEGYSAGTPVAVRPWP</sequence>
<dbReference type="KEGG" id="ptaw:DW352_21505"/>
<dbReference type="InterPro" id="IPR036135">
    <property type="entry name" value="MoeA_linker/N_sf"/>
</dbReference>
<dbReference type="Gene3D" id="2.40.340.10">
    <property type="entry name" value="MoeA, C-terminal, domain IV"/>
    <property type="match status" value="1"/>
</dbReference>
<dbReference type="RefSeq" id="WP_115693251.1">
    <property type="nucleotide sequence ID" value="NZ_CP031417.1"/>
</dbReference>
<comment type="function">
    <text evidence="2">Catalyzes the insertion of molybdate into adenylated molybdopterin with the concomitant release of AMP.</text>
</comment>
<accession>A0A346A125</accession>
<dbReference type="GO" id="GO:0006777">
    <property type="term" value="P:Mo-molybdopterin cofactor biosynthetic process"/>
    <property type="evidence" value="ECO:0007669"/>
    <property type="project" value="UniProtKB-UniRule"/>
</dbReference>
<evidence type="ECO:0000313" key="5">
    <source>
        <dbReference type="EMBL" id="AXK82872.1"/>
    </source>
</evidence>
<organism evidence="5 6">
    <name type="scientific">Pseudolabrys taiwanensis</name>
    <dbReference type="NCBI Taxonomy" id="331696"/>
    <lineage>
        <taxon>Bacteria</taxon>
        <taxon>Pseudomonadati</taxon>
        <taxon>Pseudomonadota</taxon>
        <taxon>Alphaproteobacteria</taxon>
        <taxon>Hyphomicrobiales</taxon>
        <taxon>Xanthobacteraceae</taxon>
        <taxon>Pseudolabrys</taxon>
    </lineage>
</organism>
<keyword evidence="1 2" id="KW-0501">Molybdenum cofactor biosynthesis</keyword>
<feature type="domain" description="MoeA C-terminal" evidence="4">
    <location>
        <begin position="304"/>
        <end position="370"/>
    </location>
</feature>
<name>A0A346A125_9HYPH</name>
<dbReference type="InterPro" id="IPR036425">
    <property type="entry name" value="MoaB/Mog-like_dom_sf"/>
</dbReference>
<dbReference type="GO" id="GO:0005829">
    <property type="term" value="C:cytosol"/>
    <property type="evidence" value="ECO:0007669"/>
    <property type="project" value="TreeGrafter"/>
</dbReference>
<keyword evidence="6" id="KW-1185">Reference proteome</keyword>
<evidence type="ECO:0000256" key="1">
    <source>
        <dbReference type="ARBA" id="ARBA00023150"/>
    </source>
</evidence>
<proteinExistence type="inferred from homology"/>
<dbReference type="SUPFAM" id="SSF63882">
    <property type="entry name" value="MoeA N-terminal region -like"/>
    <property type="match status" value="1"/>
</dbReference>